<comment type="caution">
    <text evidence="2">The sequence shown here is derived from an EMBL/GenBank/DDBJ whole genome shotgun (WGS) entry which is preliminary data.</text>
</comment>
<reference evidence="2 3" key="1">
    <citation type="submission" date="2020-08" db="EMBL/GenBank/DDBJ databases">
        <title>Sequencing the genomes of 1000 actinobacteria strains.</title>
        <authorList>
            <person name="Klenk H.-P."/>
        </authorList>
    </citation>
    <scope>NUCLEOTIDE SEQUENCE [LARGE SCALE GENOMIC DNA]</scope>
    <source>
        <strain evidence="2 3">DSM 45823</strain>
    </source>
</reference>
<dbReference type="EMBL" id="JACJII010000001">
    <property type="protein sequence ID" value="MBA9006979.1"/>
    <property type="molecule type" value="Genomic_DNA"/>
</dbReference>
<dbReference type="InterPro" id="IPR035992">
    <property type="entry name" value="Ricin_B-like_lectins"/>
</dbReference>
<dbReference type="CDD" id="cd00161">
    <property type="entry name" value="beta-trefoil_Ricin-like"/>
    <property type="match status" value="1"/>
</dbReference>
<name>A0A7W3N3S2_9ACTN</name>
<organism evidence="2 3">
    <name type="scientific">Thermomonospora cellulosilytica</name>
    <dbReference type="NCBI Taxonomy" id="1411118"/>
    <lineage>
        <taxon>Bacteria</taxon>
        <taxon>Bacillati</taxon>
        <taxon>Actinomycetota</taxon>
        <taxon>Actinomycetes</taxon>
        <taxon>Streptosporangiales</taxon>
        <taxon>Thermomonosporaceae</taxon>
        <taxon>Thermomonospora</taxon>
    </lineage>
</organism>
<dbReference type="RefSeq" id="WP_182707709.1">
    <property type="nucleotide sequence ID" value="NZ_JACJII010000001.1"/>
</dbReference>
<dbReference type="Gene3D" id="2.80.10.50">
    <property type="match status" value="1"/>
</dbReference>
<gene>
    <name evidence="2" type="ORF">HNR21_005861</name>
</gene>
<dbReference type="Proteomes" id="UP000539313">
    <property type="component" value="Unassembled WGS sequence"/>
</dbReference>
<keyword evidence="3" id="KW-1185">Reference proteome</keyword>
<evidence type="ECO:0000313" key="3">
    <source>
        <dbReference type="Proteomes" id="UP000539313"/>
    </source>
</evidence>
<proteinExistence type="predicted"/>
<dbReference type="SUPFAM" id="SSF50370">
    <property type="entry name" value="Ricin B-like lectins"/>
    <property type="match status" value="1"/>
</dbReference>
<dbReference type="PROSITE" id="PS50231">
    <property type="entry name" value="RICIN_B_LECTIN"/>
    <property type="match status" value="1"/>
</dbReference>
<evidence type="ECO:0000256" key="1">
    <source>
        <dbReference type="SAM" id="MobiDB-lite"/>
    </source>
</evidence>
<sequence>MTQSPPSPRDARTAAEYVGRARCLKAWSGFSYRELSRRAAANGDHLPPSTLATALRRTSLPAEPLIAAFVRACGCDPATVAEWTAARRRIAMAAENALTHHPAAQHDETARTAAHPPQPVRPGDEDAVNVHRRHEAGWNGLGGPALPSAARRRSFRVRGRARLVGAVAVGVVTVLGATGSSPADRDGRSGARIAGASAAGPLADGWYRIHTAGDGRCLGVADGDGEPPVVRQDCRAASGQRFHFRHVGRAAYRIRGQRPRGGSGCLSVDGAPDAGGLRLRECSAADPGQLLTVRVLPGEDAGRLRVRGMAGLAVPVLVRAAEGDGLRFYLSALDGDGTVR</sequence>
<accession>A0A7W3N3S2</accession>
<protein>
    <submittedName>
        <fullName evidence="2">Lambda repressor-like predicted transcriptional regulator</fullName>
    </submittedName>
</protein>
<dbReference type="AlphaFoldDB" id="A0A7W3N3S2"/>
<evidence type="ECO:0000313" key="2">
    <source>
        <dbReference type="EMBL" id="MBA9006979.1"/>
    </source>
</evidence>
<feature type="region of interest" description="Disordered" evidence="1">
    <location>
        <begin position="102"/>
        <end position="125"/>
    </location>
</feature>